<dbReference type="InterPro" id="IPR011006">
    <property type="entry name" value="CheY-like_superfamily"/>
</dbReference>
<dbReference type="PROSITE" id="PS51832">
    <property type="entry name" value="HD_GYP"/>
    <property type="match status" value="1"/>
</dbReference>
<dbReference type="SUPFAM" id="SSF52172">
    <property type="entry name" value="CheY-like"/>
    <property type="match status" value="1"/>
</dbReference>
<dbReference type="Gene3D" id="1.10.3210.10">
    <property type="entry name" value="Hypothetical protein af1432"/>
    <property type="match status" value="1"/>
</dbReference>
<dbReference type="Gene3D" id="3.40.50.2300">
    <property type="match status" value="1"/>
</dbReference>
<sequence>MTAHQILIVDDEPGNLAALRQILAHDHALIFAANGTEALTACRRHQPKLVLLDIEMPGISGYSVCEQLKRDELTRDIPVIFVTHMSDAGNEAAGFASGAVDYITKPLSPAIVRARVRTHLSLVQASQLDRAYRDALFMFGDAGHYHDPDSGLHIWRMASYTAALARACGWNADDVHLLELAATLHDTGKIGIPNAILSKSGRLTDSEWQIMQTHSRIGYDILAHGSGPMFRMAAEIALYHHEKWDGTGYPVGLSGEAIPECARLTAVADVFDALTTVRPYKPAWPVEDAVQTLIESAGSHFEPRVIERFLNILPEIRRIKDECDAQEAVEQAP</sequence>
<dbReference type="RefSeq" id="WP_353111523.1">
    <property type="nucleotide sequence ID" value="NZ_APND01000003.1"/>
</dbReference>
<dbReference type="InterPro" id="IPR052020">
    <property type="entry name" value="Cyclic_di-GMP/3'3'-cGAMP_PDE"/>
</dbReference>
<gene>
    <name evidence="4" type="ORF">SADO_11479</name>
</gene>
<reference evidence="4 5" key="1">
    <citation type="submission" date="2013-03" db="EMBL/GenBank/DDBJ databases">
        <title>Salinisphaera dokdonensis CL-ES53 Genome Sequencing.</title>
        <authorList>
            <person name="Li C."/>
            <person name="Lai Q."/>
            <person name="Shao Z."/>
        </authorList>
    </citation>
    <scope>NUCLEOTIDE SEQUENCE [LARGE SCALE GENOMIC DNA]</scope>
    <source>
        <strain evidence="4 5">CL-ES53</strain>
    </source>
</reference>
<evidence type="ECO:0000259" key="2">
    <source>
        <dbReference type="PROSITE" id="PS50110"/>
    </source>
</evidence>
<proteinExistence type="predicted"/>
<feature type="domain" description="HD-GYP" evidence="3">
    <location>
        <begin position="128"/>
        <end position="325"/>
    </location>
</feature>
<keyword evidence="1" id="KW-0597">Phosphoprotein</keyword>
<evidence type="ECO:0000313" key="5">
    <source>
        <dbReference type="Proteomes" id="UP001460888"/>
    </source>
</evidence>
<dbReference type="Proteomes" id="UP001460888">
    <property type="component" value="Unassembled WGS sequence"/>
</dbReference>
<dbReference type="InterPro" id="IPR001789">
    <property type="entry name" value="Sig_transdc_resp-reg_receiver"/>
</dbReference>
<evidence type="ECO:0000313" key="4">
    <source>
        <dbReference type="EMBL" id="MES1929874.1"/>
    </source>
</evidence>
<organism evidence="4 5">
    <name type="scientific">Salinisphaera dokdonensis CL-ES53</name>
    <dbReference type="NCBI Taxonomy" id="1304272"/>
    <lineage>
        <taxon>Bacteria</taxon>
        <taxon>Pseudomonadati</taxon>
        <taxon>Pseudomonadota</taxon>
        <taxon>Gammaproteobacteria</taxon>
        <taxon>Salinisphaerales</taxon>
        <taxon>Salinisphaeraceae</taxon>
        <taxon>Salinisphaera</taxon>
    </lineage>
</organism>
<comment type="caution">
    <text evidence="4">The sequence shown here is derived from an EMBL/GenBank/DDBJ whole genome shotgun (WGS) entry which is preliminary data.</text>
</comment>
<evidence type="ECO:0000256" key="1">
    <source>
        <dbReference type="PROSITE-ProRule" id="PRU00169"/>
    </source>
</evidence>
<dbReference type="CDD" id="cd00077">
    <property type="entry name" value="HDc"/>
    <property type="match status" value="1"/>
</dbReference>
<dbReference type="SUPFAM" id="SSF109604">
    <property type="entry name" value="HD-domain/PDEase-like"/>
    <property type="match status" value="1"/>
</dbReference>
<dbReference type="Pfam" id="PF13487">
    <property type="entry name" value="HD_5"/>
    <property type="match status" value="1"/>
</dbReference>
<accession>A0ABV2B381</accession>
<keyword evidence="5" id="KW-1185">Reference proteome</keyword>
<dbReference type="SMART" id="SM00471">
    <property type="entry name" value="HDc"/>
    <property type="match status" value="1"/>
</dbReference>
<dbReference type="PROSITE" id="PS50110">
    <property type="entry name" value="RESPONSE_REGULATORY"/>
    <property type="match status" value="1"/>
</dbReference>
<dbReference type="EMBL" id="APND01000003">
    <property type="protein sequence ID" value="MES1929874.1"/>
    <property type="molecule type" value="Genomic_DNA"/>
</dbReference>
<dbReference type="SMART" id="SM00448">
    <property type="entry name" value="REC"/>
    <property type="match status" value="1"/>
</dbReference>
<dbReference type="InterPro" id="IPR003607">
    <property type="entry name" value="HD/PDEase_dom"/>
</dbReference>
<dbReference type="PANTHER" id="PTHR45228">
    <property type="entry name" value="CYCLIC DI-GMP PHOSPHODIESTERASE TM_0186-RELATED"/>
    <property type="match status" value="1"/>
</dbReference>
<name>A0ABV2B381_9GAMM</name>
<dbReference type="PANTHER" id="PTHR45228:SF5">
    <property type="entry name" value="CYCLIC DI-GMP PHOSPHODIESTERASE VC_1348-RELATED"/>
    <property type="match status" value="1"/>
</dbReference>
<dbReference type="InterPro" id="IPR037522">
    <property type="entry name" value="HD_GYP_dom"/>
</dbReference>
<evidence type="ECO:0000259" key="3">
    <source>
        <dbReference type="PROSITE" id="PS51832"/>
    </source>
</evidence>
<protein>
    <submittedName>
        <fullName evidence="4">Two-component system</fullName>
    </submittedName>
</protein>
<dbReference type="Pfam" id="PF00072">
    <property type="entry name" value="Response_reg"/>
    <property type="match status" value="1"/>
</dbReference>
<feature type="modified residue" description="4-aspartylphosphate" evidence="1">
    <location>
        <position position="53"/>
    </location>
</feature>
<feature type="domain" description="Response regulatory" evidence="2">
    <location>
        <begin position="5"/>
        <end position="120"/>
    </location>
</feature>